<comment type="caution">
    <text evidence="1">The sequence shown here is derived from an EMBL/GenBank/DDBJ whole genome shotgun (WGS) entry which is preliminary data.</text>
</comment>
<gene>
    <name evidence="1" type="ORF">N0V93_003189</name>
</gene>
<protein>
    <submittedName>
        <fullName evidence="1">Uncharacterized protein</fullName>
    </submittedName>
</protein>
<reference evidence="1" key="1">
    <citation type="submission" date="2022-10" db="EMBL/GenBank/DDBJ databases">
        <title>Tapping the CABI collections for fungal endophytes: first genome assemblies for Collariella, Neodidymelliopsis, Ascochyta clinopodiicola, Didymella pomorum, Didymosphaeria variabile, Neocosmospora piperis and Neocucurbitaria cava.</title>
        <authorList>
            <person name="Hill R."/>
        </authorList>
    </citation>
    <scope>NUCLEOTIDE SEQUENCE</scope>
    <source>
        <strain evidence="1">IMI 355082</strain>
    </source>
</reference>
<name>A0A9W9CZM8_9PEZI</name>
<accession>A0A9W9CZM8</accession>
<organism evidence="1 2">
    <name type="scientific">Gnomoniopsis smithogilvyi</name>
    <dbReference type="NCBI Taxonomy" id="1191159"/>
    <lineage>
        <taxon>Eukaryota</taxon>
        <taxon>Fungi</taxon>
        <taxon>Dikarya</taxon>
        <taxon>Ascomycota</taxon>
        <taxon>Pezizomycotina</taxon>
        <taxon>Sordariomycetes</taxon>
        <taxon>Sordariomycetidae</taxon>
        <taxon>Diaporthales</taxon>
        <taxon>Gnomoniaceae</taxon>
        <taxon>Gnomoniopsis</taxon>
    </lineage>
</organism>
<evidence type="ECO:0000313" key="1">
    <source>
        <dbReference type="EMBL" id="KAJ4393972.1"/>
    </source>
</evidence>
<proteinExistence type="predicted"/>
<keyword evidence="2" id="KW-1185">Reference proteome</keyword>
<dbReference type="AlphaFoldDB" id="A0A9W9CZM8"/>
<evidence type="ECO:0000313" key="2">
    <source>
        <dbReference type="Proteomes" id="UP001140453"/>
    </source>
</evidence>
<dbReference type="EMBL" id="JAPEVB010000002">
    <property type="protein sequence ID" value="KAJ4393972.1"/>
    <property type="molecule type" value="Genomic_DNA"/>
</dbReference>
<dbReference type="Proteomes" id="UP001140453">
    <property type="component" value="Unassembled WGS sequence"/>
</dbReference>
<sequence>MVFGQVSGDLHDPRTDVGDETISGLLPGLCVVHVADRSDLETLNFRLSNGLAIFVTNRQHIDDPAMKRKGHEDVVEAD</sequence>